<feature type="transmembrane region" description="Helical" evidence="1">
    <location>
        <begin position="303"/>
        <end position="321"/>
    </location>
</feature>
<evidence type="ECO:0000256" key="1">
    <source>
        <dbReference type="SAM" id="Phobius"/>
    </source>
</evidence>
<feature type="transmembrane region" description="Helical" evidence="1">
    <location>
        <begin position="45"/>
        <end position="67"/>
    </location>
</feature>
<dbReference type="InterPro" id="IPR050879">
    <property type="entry name" value="Acyltransferase_3"/>
</dbReference>
<feature type="transmembrane region" description="Helical" evidence="1">
    <location>
        <begin position="236"/>
        <end position="256"/>
    </location>
</feature>
<evidence type="ECO:0000259" key="2">
    <source>
        <dbReference type="Pfam" id="PF01757"/>
    </source>
</evidence>
<dbReference type="PANTHER" id="PTHR23028:SF53">
    <property type="entry name" value="ACYL_TRANSF_3 DOMAIN-CONTAINING PROTEIN"/>
    <property type="match status" value="1"/>
</dbReference>
<organism evidence="3 4">
    <name type="scientific">Rosenbergiella australiborealis</name>
    <dbReference type="NCBI Taxonomy" id="1544696"/>
    <lineage>
        <taxon>Bacteria</taxon>
        <taxon>Pseudomonadati</taxon>
        <taxon>Pseudomonadota</taxon>
        <taxon>Gammaproteobacteria</taxon>
        <taxon>Enterobacterales</taxon>
        <taxon>Erwiniaceae</taxon>
        <taxon>Rosenbergiella</taxon>
    </lineage>
</organism>
<keyword evidence="3" id="KW-0808">Transferase</keyword>
<keyword evidence="4" id="KW-1185">Reference proteome</keyword>
<feature type="transmembrane region" description="Helical" evidence="1">
    <location>
        <begin position="12"/>
        <end position="33"/>
    </location>
</feature>
<keyword evidence="1" id="KW-0812">Transmembrane</keyword>
<feature type="transmembrane region" description="Helical" evidence="1">
    <location>
        <begin position="165"/>
        <end position="195"/>
    </location>
</feature>
<feature type="transmembrane region" description="Helical" evidence="1">
    <location>
        <begin position="262"/>
        <end position="282"/>
    </location>
</feature>
<keyword evidence="1" id="KW-1133">Transmembrane helix</keyword>
<dbReference type="InterPro" id="IPR002656">
    <property type="entry name" value="Acyl_transf_3_dom"/>
</dbReference>
<dbReference type="PANTHER" id="PTHR23028">
    <property type="entry name" value="ACETYLTRANSFERASE"/>
    <property type="match status" value="1"/>
</dbReference>
<accession>A0ABS5T0T0</accession>
<protein>
    <submittedName>
        <fullName evidence="3">Acyltransferase</fullName>
    </submittedName>
</protein>
<dbReference type="Proteomes" id="UP000786875">
    <property type="component" value="Unassembled WGS sequence"/>
</dbReference>
<name>A0ABS5T0T0_9GAMM</name>
<keyword evidence="1" id="KW-0472">Membrane</keyword>
<dbReference type="EMBL" id="JABBFO010000001">
    <property type="protein sequence ID" value="MBT0725949.1"/>
    <property type="molecule type" value="Genomic_DNA"/>
</dbReference>
<dbReference type="Pfam" id="PF01757">
    <property type="entry name" value="Acyl_transf_3"/>
    <property type="match status" value="1"/>
</dbReference>
<feature type="domain" description="Acyltransferase 3" evidence="2">
    <location>
        <begin position="8"/>
        <end position="352"/>
    </location>
</feature>
<feature type="transmembrane region" description="Helical" evidence="1">
    <location>
        <begin position="88"/>
        <end position="109"/>
    </location>
</feature>
<keyword evidence="3" id="KW-0012">Acyltransferase</keyword>
<sequence length="381" mass="44075">MNNYRINLDIEMLRGVAIVMVLFQHYPSLYFWSDHSFFSWISQYFTFWTGVDLFFCISGFVVGKTLINKLDESMSIKCQRNIVIKDFFIKRAFRLLPTSIFWAVVVVLLSKHFNNSGAFGIYHENLKQALSVITYNYNWYVKTVNEAEIPATFAPFWSLNLEEQFYFVFPLFLIICPRRFRIALLLTTCAVLFFIKRQGFLSFNFRIDAISYGVILAILSSREEYSRLRDSIRSKVRSPVIITITCVALLIVIPKVLWNTSIMVGVIAFICFFMIYMASINSGEINHPNVIRKPMIYIGNRSYGIYVIHMPSIFITQEIFARHFASQGVNPHGGLLIDFAITIVSIAITWTLVEFNYRIIETPCRKIGASIVARRKIICAC</sequence>
<gene>
    <name evidence="3" type="ORF">HGT73_00875</name>
</gene>
<dbReference type="RefSeq" id="WP_214211748.1">
    <property type="nucleotide sequence ID" value="NZ_JABBFO010000001.1"/>
</dbReference>
<reference evidence="3 4" key="1">
    <citation type="submission" date="2020-04" db="EMBL/GenBank/DDBJ databases">
        <title>Genome sequencing of Rosenbergiella species.</title>
        <authorList>
            <person name="Alvarez-Perez S."/>
            <person name="Lievens B."/>
        </authorList>
    </citation>
    <scope>NUCLEOTIDE SEQUENCE [LARGE SCALE GENOMIC DNA]</scope>
    <source>
        <strain evidence="3 4">CdVSA20.1</strain>
    </source>
</reference>
<feature type="transmembrane region" description="Helical" evidence="1">
    <location>
        <begin position="333"/>
        <end position="353"/>
    </location>
</feature>
<proteinExistence type="predicted"/>
<dbReference type="GO" id="GO:0016746">
    <property type="term" value="F:acyltransferase activity"/>
    <property type="evidence" value="ECO:0007669"/>
    <property type="project" value="UniProtKB-KW"/>
</dbReference>
<evidence type="ECO:0000313" key="4">
    <source>
        <dbReference type="Proteomes" id="UP000786875"/>
    </source>
</evidence>
<comment type="caution">
    <text evidence="3">The sequence shown here is derived from an EMBL/GenBank/DDBJ whole genome shotgun (WGS) entry which is preliminary data.</text>
</comment>
<evidence type="ECO:0000313" key="3">
    <source>
        <dbReference type="EMBL" id="MBT0725949.1"/>
    </source>
</evidence>